<dbReference type="InterPro" id="IPR013762">
    <property type="entry name" value="Integrase-like_cat_sf"/>
</dbReference>
<dbReference type="Proteomes" id="UP000787635">
    <property type="component" value="Unassembled WGS sequence"/>
</dbReference>
<evidence type="ECO:0000313" key="7">
    <source>
        <dbReference type="Proteomes" id="UP000787635"/>
    </source>
</evidence>
<proteinExistence type="inferred from homology"/>
<dbReference type="PANTHER" id="PTHR30349:SF41">
    <property type="entry name" value="INTEGRASE_RECOMBINASE PROTEIN MJ0367-RELATED"/>
    <property type="match status" value="1"/>
</dbReference>
<reference evidence="6 7" key="1">
    <citation type="submission" date="2020-03" db="EMBL/GenBank/DDBJ databases">
        <title>Roseomonas selenitidurans sp. nov. isolated from urban soil.</title>
        <authorList>
            <person name="Liu H."/>
        </authorList>
    </citation>
    <scope>NUCLEOTIDE SEQUENCE [LARGE SCALE GENOMIC DNA]</scope>
    <source>
        <strain evidence="6 7">BU-1</strain>
    </source>
</reference>
<gene>
    <name evidence="6" type="ORF">HEQ75_14340</name>
</gene>
<organism evidence="6 7">
    <name type="scientific">Falsiroseomonas selenitidurans</name>
    <dbReference type="NCBI Taxonomy" id="2716335"/>
    <lineage>
        <taxon>Bacteria</taxon>
        <taxon>Pseudomonadati</taxon>
        <taxon>Pseudomonadota</taxon>
        <taxon>Alphaproteobacteria</taxon>
        <taxon>Acetobacterales</taxon>
        <taxon>Roseomonadaceae</taxon>
        <taxon>Falsiroseomonas</taxon>
    </lineage>
</organism>
<dbReference type="EMBL" id="JAAVNE010000021">
    <property type="protein sequence ID" value="NKC32041.1"/>
    <property type="molecule type" value="Genomic_DNA"/>
</dbReference>
<keyword evidence="4" id="KW-0233">DNA recombination</keyword>
<accession>A0ABX1E4D8</accession>
<comment type="caution">
    <text evidence="6">The sequence shown here is derived from an EMBL/GenBank/DDBJ whole genome shotgun (WGS) entry which is preliminary data.</text>
</comment>
<protein>
    <submittedName>
        <fullName evidence="6">Site-specific integrase</fullName>
    </submittedName>
</protein>
<keyword evidence="2" id="KW-0229">DNA integration</keyword>
<comment type="similarity">
    <text evidence="1">Belongs to the 'phage' integrase family.</text>
</comment>
<name>A0ABX1E4D8_9PROT</name>
<dbReference type="CDD" id="cd00397">
    <property type="entry name" value="DNA_BRE_C"/>
    <property type="match status" value="1"/>
</dbReference>
<dbReference type="PROSITE" id="PS51898">
    <property type="entry name" value="TYR_RECOMBINASE"/>
    <property type="match status" value="1"/>
</dbReference>
<dbReference type="Pfam" id="PF00589">
    <property type="entry name" value="Phage_integrase"/>
    <property type="match status" value="1"/>
</dbReference>
<dbReference type="PANTHER" id="PTHR30349">
    <property type="entry name" value="PHAGE INTEGRASE-RELATED"/>
    <property type="match status" value="1"/>
</dbReference>
<keyword evidence="7" id="KW-1185">Reference proteome</keyword>
<sequence>MSQARTLNAKELRKALDHVASRPHSARNRISLLLTHWAGMRVGEVASLRWSDVIAQDGHVKAEIRLSAAQTKGQQPRTVFVSDRLRKELMTYQRSQGIIVPDRPLLRTQKRDGFSANTLAQTINTIYRRAGMDGASSHSGRRSFITTLAHKGVGVRVLASLAGHRSISTTQRYIDVNDDQKRAAVELMG</sequence>
<dbReference type="InterPro" id="IPR050090">
    <property type="entry name" value="Tyrosine_recombinase_XerCD"/>
</dbReference>
<feature type="domain" description="Tyr recombinase" evidence="5">
    <location>
        <begin position="2"/>
        <end position="186"/>
    </location>
</feature>
<dbReference type="RefSeq" id="WP_168031696.1">
    <property type="nucleotide sequence ID" value="NZ_JAAVNE010000021.1"/>
</dbReference>
<dbReference type="SUPFAM" id="SSF56349">
    <property type="entry name" value="DNA breaking-rejoining enzymes"/>
    <property type="match status" value="1"/>
</dbReference>
<evidence type="ECO:0000256" key="2">
    <source>
        <dbReference type="ARBA" id="ARBA00022908"/>
    </source>
</evidence>
<dbReference type="Gene3D" id="1.10.443.10">
    <property type="entry name" value="Intergrase catalytic core"/>
    <property type="match status" value="1"/>
</dbReference>
<dbReference type="InterPro" id="IPR002104">
    <property type="entry name" value="Integrase_catalytic"/>
</dbReference>
<dbReference type="InterPro" id="IPR011010">
    <property type="entry name" value="DNA_brk_join_enz"/>
</dbReference>
<evidence type="ECO:0000256" key="3">
    <source>
        <dbReference type="ARBA" id="ARBA00023125"/>
    </source>
</evidence>
<keyword evidence="3" id="KW-0238">DNA-binding</keyword>
<evidence type="ECO:0000256" key="1">
    <source>
        <dbReference type="ARBA" id="ARBA00008857"/>
    </source>
</evidence>
<evidence type="ECO:0000313" key="6">
    <source>
        <dbReference type="EMBL" id="NKC32041.1"/>
    </source>
</evidence>
<evidence type="ECO:0000259" key="5">
    <source>
        <dbReference type="PROSITE" id="PS51898"/>
    </source>
</evidence>
<evidence type="ECO:0000256" key="4">
    <source>
        <dbReference type="ARBA" id="ARBA00023172"/>
    </source>
</evidence>